<evidence type="ECO:0000259" key="2">
    <source>
        <dbReference type="Pfam" id="PF13660"/>
    </source>
</evidence>
<comment type="caution">
    <text evidence="3">The sequence shown here is derived from an EMBL/GenBank/DDBJ whole genome shotgun (WGS) entry which is preliminary data.</text>
</comment>
<dbReference type="InterPro" id="IPR007835">
    <property type="entry name" value="MOFRL"/>
</dbReference>
<gene>
    <name evidence="3" type="ORF">COV05_00725</name>
</gene>
<proteinExistence type="predicted"/>
<feature type="domain" description="MOFRL" evidence="1">
    <location>
        <begin position="328"/>
        <end position="429"/>
    </location>
</feature>
<dbReference type="Pfam" id="PF13660">
    <property type="entry name" value="DUF4147"/>
    <property type="match status" value="1"/>
</dbReference>
<dbReference type="Pfam" id="PF05161">
    <property type="entry name" value="MOFRL"/>
    <property type="match status" value="1"/>
</dbReference>
<evidence type="ECO:0000313" key="4">
    <source>
        <dbReference type="Proteomes" id="UP000231436"/>
    </source>
</evidence>
<dbReference type="EMBL" id="PFEU01000006">
    <property type="protein sequence ID" value="PJE77119.1"/>
    <property type="molecule type" value="Genomic_DNA"/>
</dbReference>
<reference evidence="4" key="1">
    <citation type="submission" date="2017-09" db="EMBL/GenBank/DDBJ databases">
        <title>Depth-based differentiation of microbial function through sediment-hosted aquifers and enrichment of novel symbionts in the deep terrestrial subsurface.</title>
        <authorList>
            <person name="Probst A.J."/>
            <person name="Ladd B."/>
            <person name="Jarett J.K."/>
            <person name="Geller-Mcgrath D.E."/>
            <person name="Sieber C.M.K."/>
            <person name="Emerson J.B."/>
            <person name="Anantharaman K."/>
            <person name="Thomas B.C."/>
            <person name="Malmstrom R."/>
            <person name="Stieglmeier M."/>
            <person name="Klingl A."/>
            <person name="Woyke T."/>
            <person name="Ryan C.M."/>
            <person name="Banfield J.F."/>
        </authorList>
    </citation>
    <scope>NUCLEOTIDE SEQUENCE [LARGE SCALE GENOMIC DNA]</scope>
</reference>
<dbReference type="InterPro" id="IPR039760">
    <property type="entry name" value="MOFRL_protein"/>
</dbReference>
<dbReference type="InterPro" id="IPR038614">
    <property type="entry name" value="GK_N_sf"/>
</dbReference>
<protein>
    <recommendedName>
        <fullName evidence="5">Glycerate kinase</fullName>
    </recommendedName>
</protein>
<evidence type="ECO:0008006" key="5">
    <source>
        <dbReference type="Google" id="ProtNLM"/>
    </source>
</evidence>
<evidence type="ECO:0000313" key="3">
    <source>
        <dbReference type="EMBL" id="PJE77119.1"/>
    </source>
</evidence>
<dbReference type="InterPro" id="IPR037035">
    <property type="entry name" value="GK-like_C_sf"/>
</dbReference>
<dbReference type="PANTHER" id="PTHR12227">
    <property type="entry name" value="GLYCERATE KINASE"/>
    <property type="match status" value="1"/>
</dbReference>
<dbReference type="SUPFAM" id="SSF82544">
    <property type="entry name" value="GckA/TtuD-like"/>
    <property type="match status" value="1"/>
</dbReference>
<dbReference type="GO" id="GO:0005737">
    <property type="term" value="C:cytoplasm"/>
    <property type="evidence" value="ECO:0007669"/>
    <property type="project" value="TreeGrafter"/>
</dbReference>
<sequence>MGDEWYTRGRMGIKILNQKTLASTPLRRDALRIMKAGIQAVETGVVVKKRVSRTGEKLLIDKKSYRLDRYERIFVVGVGKASYDAGKALESILGDRITDGIVLDVKGGKLKYLKSLVGTHPFPSHTNIRATAEMLGILKGVTAKDLVITVISGGGSALLCWPHQLECDDVTMITQVLMKRGATIHELNTVRKHISEIQGGQLAGLAYPATVASLIFSDVPGDDISMVASGPTVLDVTTVKDAQRVMKKYQVLDLCRLEKCDLRETPKDPLLFSHVQNVLMVSNEVAVEAMKKKAKELGYAPVVYSTQLDGEAREAGKLFASLVKPGQALIGAGETTVTIRGTGEGGRNQEFVLGALETLQPHSLLLSLASDGIDNGPMAGALIDDQVKKMVQEKNLDLDLYLQQNNSLPFFQETESFIKTGMTGVNVSDLMLCLQKKMS</sequence>
<feature type="domain" description="MOFRL-associated" evidence="2">
    <location>
        <begin position="30"/>
        <end position="252"/>
    </location>
</feature>
<dbReference type="Gene3D" id="3.40.50.10180">
    <property type="entry name" value="Glycerate kinase, MOFRL-like N-terminal domain"/>
    <property type="match status" value="1"/>
</dbReference>
<name>A0A2M8LI41_9BACT</name>
<dbReference type="InterPro" id="IPR025286">
    <property type="entry name" value="MOFRL_assoc_dom"/>
</dbReference>
<evidence type="ECO:0000259" key="1">
    <source>
        <dbReference type="Pfam" id="PF05161"/>
    </source>
</evidence>
<dbReference type="Proteomes" id="UP000231436">
    <property type="component" value="Unassembled WGS sequence"/>
</dbReference>
<dbReference type="AlphaFoldDB" id="A0A2M8LI41"/>
<dbReference type="GO" id="GO:0008887">
    <property type="term" value="F:glycerate kinase activity"/>
    <property type="evidence" value="ECO:0007669"/>
    <property type="project" value="InterPro"/>
</dbReference>
<organism evidence="3 4">
    <name type="scientific">Candidatus Uhrbacteria bacterium CG10_big_fil_rev_8_21_14_0_10_48_16</name>
    <dbReference type="NCBI Taxonomy" id="1975038"/>
    <lineage>
        <taxon>Bacteria</taxon>
        <taxon>Candidatus Uhriibacteriota</taxon>
    </lineage>
</organism>
<dbReference type="PANTHER" id="PTHR12227:SF0">
    <property type="entry name" value="GLYCERATE KINASE"/>
    <property type="match status" value="1"/>
</dbReference>
<dbReference type="Gene3D" id="3.40.1480.10">
    <property type="entry name" value="MOFRL domain"/>
    <property type="match status" value="1"/>
</dbReference>
<accession>A0A2M8LI41</accession>